<gene>
    <name evidence="2" type="ORF">KIN20_010966</name>
</gene>
<comment type="caution">
    <text evidence="2">The sequence shown here is derived from an EMBL/GenBank/DDBJ whole genome shotgun (WGS) entry which is preliminary data.</text>
</comment>
<evidence type="ECO:0000256" key="1">
    <source>
        <dbReference type="SAM" id="MobiDB-lite"/>
    </source>
</evidence>
<reference evidence="2" key="1">
    <citation type="submission" date="2021-06" db="EMBL/GenBank/DDBJ databases">
        <title>Parelaphostrongylus tenuis whole genome reference sequence.</title>
        <authorList>
            <person name="Garwood T.J."/>
            <person name="Larsen P.A."/>
            <person name="Fountain-Jones N.M."/>
            <person name="Garbe J.R."/>
            <person name="Macchietto M.G."/>
            <person name="Kania S.A."/>
            <person name="Gerhold R.W."/>
            <person name="Richards J.E."/>
            <person name="Wolf T.M."/>
        </authorList>
    </citation>
    <scope>NUCLEOTIDE SEQUENCE</scope>
    <source>
        <strain evidence="2">MNPRO001-30</strain>
        <tissue evidence="2">Meninges</tissue>
    </source>
</reference>
<evidence type="ECO:0000313" key="3">
    <source>
        <dbReference type="Proteomes" id="UP001196413"/>
    </source>
</evidence>
<organism evidence="2 3">
    <name type="scientific">Parelaphostrongylus tenuis</name>
    <name type="common">Meningeal worm</name>
    <dbReference type="NCBI Taxonomy" id="148309"/>
    <lineage>
        <taxon>Eukaryota</taxon>
        <taxon>Metazoa</taxon>
        <taxon>Ecdysozoa</taxon>
        <taxon>Nematoda</taxon>
        <taxon>Chromadorea</taxon>
        <taxon>Rhabditida</taxon>
        <taxon>Rhabditina</taxon>
        <taxon>Rhabditomorpha</taxon>
        <taxon>Strongyloidea</taxon>
        <taxon>Metastrongylidae</taxon>
        <taxon>Parelaphostrongylus</taxon>
    </lineage>
</organism>
<proteinExistence type="predicted"/>
<feature type="compositionally biased region" description="Polar residues" evidence="1">
    <location>
        <begin position="65"/>
        <end position="75"/>
    </location>
</feature>
<dbReference type="AlphaFoldDB" id="A0AAD5M8P2"/>
<accession>A0AAD5M8P2</accession>
<sequence length="75" mass="8737">MKRQHYDETNQVNVVDCIVIDDQQHDVIGQICLTSTQRDCDTTTKRNEAKRMNAVHGRVNDEQRQVSSLNSKHFH</sequence>
<evidence type="ECO:0000313" key="2">
    <source>
        <dbReference type="EMBL" id="KAJ1354135.1"/>
    </source>
</evidence>
<feature type="region of interest" description="Disordered" evidence="1">
    <location>
        <begin position="56"/>
        <end position="75"/>
    </location>
</feature>
<name>A0AAD5M8P2_PARTN</name>
<dbReference type="EMBL" id="JAHQIW010001979">
    <property type="protein sequence ID" value="KAJ1354135.1"/>
    <property type="molecule type" value="Genomic_DNA"/>
</dbReference>
<keyword evidence="3" id="KW-1185">Reference proteome</keyword>
<protein>
    <submittedName>
        <fullName evidence="2">Uncharacterized protein</fullName>
    </submittedName>
</protein>
<dbReference type="Proteomes" id="UP001196413">
    <property type="component" value="Unassembled WGS sequence"/>
</dbReference>